<evidence type="ECO:0000313" key="1">
    <source>
        <dbReference type="EMBL" id="PRQ65119.1"/>
    </source>
</evidence>
<keyword evidence="2" id="KW-1185">Reference proteome</keyword>
<comment type="caution">
    <text evidence="1">The sequence shown here is derived from an EMBL/GenBank/DDBJ whole genome shotgun (WGS) entry which is preliminary data.</text>
</comment>
<protein>
    <recommendedName>
        <fullName evidence="3">DUF2642 domain-containing protein</fullName>
    </recommendedName>
</protein>
<reference evidence="1 2" key="1">
    <citation type="submission" date="2018-03" db="EMBL/GenBank/DDBJ databases">
        <title>Genetic Diversity and Phenotypic Plasticity of AHL Mediated Quorum Sensing in Environmental Strains of Vibrio mediterranei.</title>
        <authorList>
            <person name="Lantoine F."/>
            <person name="Vouve F."/>
        </authorList>
    </citation>
    <scope>NUCLEOTIDE SEQUENCE [LARGE SCALE GENOMIC DNA]</scope>
    <source>
        <strain evidence="1 2">17LN0615E</strain>
    </source>
</reference>
<dbReference type="EMBL" id="NWTN01000026">
    <property type="protein sequence ID" value="PRQ65119.1"/>
    <property type="molecule type" value="Genomic_DNA"/>
</dbReference>
<dbReference type="RefSeq" id="WP_106008867.1">
    <property type="nucleotide sequence ID" value="NZ_NWTN01000026.1"/>
</dbReference>
<evidence type="ECO:0008006" key="3">
    <source>
        <dbReference type="Google" id="ProtNLM"/>
    </source>
</evidence>
<proteinExistence type="predicted"/>
<dbReference type="Proteomes" id="UP000238163">
    <property type="component" value="Unassembled WGS sequence"/>
</dbReference>
<name>A0ABX5D685_9VIBR</name>
<organism evidence="1 2">
    <name type="scientific">Vibrio mediterranei</name>
    <dbReference type="NCBI Taxonomy" id="689"/>
    <lineage>
        <taxon>Bacteria</taxon>
        <taxon>Pseudomonadati</taxon>
        <taxon>Pseudomonadota</taxon>
        <taxon>Gammaproteobacteria</taxon>
        <taxon>Vibrionales</taxon>
        <taxon>Vibrionaceae</taxon>
        <taxon>Vibrio</taxon>
    </lineage>
</organism>
<gene>
    <name evidence="1" type="ORF">COR51_23650</name>
</gene>
<evidence type="ECO:0000313" key="2">
    <source>
        <dbReference type="Proteomes" id="UP000238163"/>
    </source>
</evidence>
<sequence>MASGSGLFKSIDSKLEEAIAYVSKSNSDSDIKIKEASHMEGSVMECLDNTIIITSSEIILPKRKIKDKA</sequence>
<accession>A0ABX5D685</accession>